<reference evidence="1 2" key="1">
    <citation type="journal article" date="2017" name="Curr. Biol.">
        <title>Genome architecture and evolution of a unichromosomal asexual nematode.</title>
        <authorList>
            <person name="Fradin H."/>
            <person name="Zegar C."/>
            <person name="Gutwein M."/>
            <person name="Lucas J."/>
            <person name="Kovtun M."/>
            <person name="Corcoran D."/>
            <person name="Baugh L.R."/>
            <person name="Kiontke K."/>
            <person name="Gunsalus K."/>
            <person name="Fitch D.H."/>
            <person name="Piano F."/>
        </authorList>
    </citation>
    <scope>NUCLEOTIDE SEQUENCE [LARGE SCALE GENOMIC DNA]</scope>
    <source>
        <strain evidence="1">PF1309</strain>
    </source>
</reference>
<organism evidence="1 2">
    <name type="scientific">Diploscapter pachys</name>
    <dbReference type="NCBI Taxonomy" id="2018661"/>
    <lineage>
        <taxon>Eukaryota</taxon>
        <taxon>Metazoa</taxon>
        <taxon>Ecdysozoa</taxon>
        <taxon>Nematoda</taxon>
        <taxon>Chromadorea</taxon>
        <taxon>Rhabditida</taxon>
        <taxon>Rhabditina</taxon>
        <taxon>Rhabditomorpha</taxon>
        <taxon>Rhabditoidea</taxon>
        <taxon>Rhabditidae</taxon>
        <taxon>Diploscapter</taxon>
    </lineage>
</organism>
<gene>
    <name evidence="1" type="ORF">WR25_18832</name>
</gene>
<sequence length="315" mass="35419">MISSESIVLEHEFKGAEEEAIEDRQIDLGIHVGNKKRSKYSGAGSNQTEEAVQVEAELEKSSSTTDIVLSVIDSTVSACSLLEVPSPRSFNSSLIKDTSSDDEFKIDEGEVCEQSVLFAARFPQADRHKPEPFVQCKRRSDEGVVNQTAKLVRMAGCSEQAVEKMKDKLIHELYQHAEELEEPDRSRLQEALKKYSEFPWQSSSLCLKTGTAKDPNGCGLSLLHLLDLLANSQAHLLVMNEEIALHMEKKPTKPRLTRFRKRISEARFNDNLRNLGYEDSGNRRLLSRSIHSMGLSLQKLVKCIEDLDTNINGRM</sequence>
<protein>
    <submittedName>
        <fullName evidence="1">Uncharacterized protein</fullName>
    </submittedName>
</protein>
<evidence type="ECO:0000313" key="1">
    <source>
        <dbReference type="EMBL" id="PAV73658.1"/>
    </source>
</evidence>
<keyword evidence="2" id="KW-1185">Reference proteome</keyword>
<dbReference type="EMBL" id="LIAE01008554">
    <property type="protein sequence ID" value="PAV73658.1"/>
    <property type="molecule type" value="Genomic_DNA"/>
</dbReference>
<dbReference type="AlphaFoldDB" id="A0A2A2KIG2"/>
<proteinExistence type="predicted"/>
<evidence type="ECO:0000313" key="2">
    <source>
        <dbReference type="Proteomes" id="UP000218231"/>
    </source>
</evidence>
<name>A0A2A2KIG2_9BILA</name>
<comment type="caution">
    <text evidence="1">The sequence shown here is derived from an EMBL/GenBank/DDBJ whole genome shotgun (WGS) entry which is preliminary data.</text>
</comment>
<dbReference type="Proteomes" id="UP000218231">
    <property type="component" value="Unassembled WGS sequence"/>
</dbReference>
<accession>A0A2A2KIG2</accession>